<organism evidence="2 3">
    <name type="scientific">Cenarchaeum symbiosum (strain A)</name>
    <dbReference type="NCBI Taxonomy" id="414004"/>
    <lineage>
        <taxon>Archaea</taxon>
        <taxon>Nitrososphaerota</taxon>
        <taxon>Candidatus Cenarchaeales</taxon>
        <taxon>Candidatus Cenarchaeaceae</taxon>
        <taxon>Candidatus Cenarchaeum</taxon>
    </lineage>
</organism>
<dbReference type="InterPro" id="IPR051797">
    <property type="entry name" value="TrmB-like"/>
</dbReference>
<dbReference type="Pfam" id="PF01978">
    <property type="entry name" value="TrmB"/>
    <property type="match status" value="1"/>
</dbReference>
<dbReference type="Gene3D" id="1.10.10.10">
    <property type="entry name" value="Winged helix-like DNA-binding domain superfamily/Winged helix DNA-binding domain"/>
    <property type="match status" value="1"/>
</dbReference>
<dbReference type="EMBL" id="DP000238">
    <property type="protein sequence ID" value="ABK77454.1"/>
    <property type="molecule type" value="Genomic_DNA"/>
</dbReference>
<protein>
    <submittedName>
        <fullName evidence="2">Transcriptional regulator</fullName>
    </submittedName>
</protein>
<dbReference type="InterPro" id="IPR036390">
    <property type="entry name" value="WH_DNA-bd_sf"/>
</dbReference>
<accession>A0RVT7</accession>
<proteinExistence type="predicted"/>
<reference evidence="2 3" key="1">
    <citation type="journal article" date="2006" name="Proc. Natl. Acad. Sci. U.S.A.">
        <title>Genomic analysis of the uncultivated marine crenarchaeote Cenarchaeum symbiosum.</title>
        <authorList>
            <person name="Hallam S.J."/>
            <person name="Konstantinidis K.T."/>
            <person name="Putnam N."/>
            <person name="Schleper C."/>
            <person name="Watanabe Y."/>
            <person name="Sugahara J."/>
            <person name="Preston C."/>
            <person name="de la Torre J."/>
            <person name="Richardson P.M."/>
            <person name="DeLong E.F."/>
        </authorList>
    </citation>
    <scope>NUCLEOTIDE SEQUENCE [LARGE SCALE GENOMIC DNA]</scope>
    <source>
        <strain evidence="3">A</strain>
    </source>
</reference>
<dbReference type="HOGENOM" id="CLU_714958_0_0_2"/>
<dbReference type="Proteomes" id="UP000000758">
    <property type="component" value="Chromosome"/>
</dbReference>
<sequence>MSDDGALSAGLGEFGLSQYEARAYVALLSMGTASAGELSYRSGLPRTKVYPVLARLQKRGLVSVSEVKPVTCSAIPPGEALGEAVERQAGRASMMGGLLEELSRVSEAAGGPDSTEGRYHNVDGIGAAARLESMACMARKTIHVMAAGAGLELLAGCSDGIKSLLGNGGRVRVVMPPDLIGSEQHCSLPPGVEVRAADVLQEYFVFDGASLLVLGTGGNGAAFDNSDTMGSWQEGAFLRAWEGAAITGEMDGMSSAGVREACGMVRLVGEGALGRVLSCADGRGFGLLGLLEDGGIILRGRNLGEVIRAIDAALRISCGGHASLDSGARSVSIESGLNSGSSLPWASILDEYLRDAGHETRMTHQGIDGGGERVHLRFGAGTVPA</sequence>
<feature type="domain" description="Transcription regulator TrmB N-terminal" evidence="1">
    <location>
        <begin position="13"/>
        <end position="77"/>
    </location>
</feature>
<gene>
    <name evidence="2" type="ordered locus">CENSYa_0821</name>
</gene>
<dbReference type="InterPro" id="IPR002831">
    <property type="entry name" value="Tscrpt_reg_TrmB_N"/>
</dbReference>
<evidence type="ECO:0000313" key="2">
    <source>
        <dbReference type="EMBL" id="ABK77454.1"/>
    </source>
</evidence>
<dbReference type="AlphaFoldDB" id="A0RVT7"/>
<dbReference type="STRING" id="414004.CENSYa_0821"/>
<evidence type="ECO:0000259" key="1">
    <source>
        <dbReference type="Pfam" id="PF01978"/>
    </source>
</evidence>
<dbReference type="KEGG" id="csy:CENSYa_0821"/>
<dbReference type="SUPFAM" id="SSF46785">
    <property type="entry name" value="Winged helix' DNA-binding domain"/>
    <property type="match status" value="1"/>
</dbReference>
<keyword evidence="3" id="KW-1185">Reference proteome</keyword>
<evidence type="ECO:0000313" key="3">
    <source>
        <dbReference type="Proteomes" id="UP000000758"/>
    </source>
</evidence>
<dbReference type="EnsemblBacteria" id="ABK77454">
    <property type="protein sequence ID" value="ABK77454"/>
    <property type="gene ID" value="CENSYa_0821"/>
</dbReference>
<dbReference type="PANTHER" id="PTHR34293">
    <property type="entry name" value="HTH-TYPE TRANSCRIPTIONAL REGULATOR TRMBL2"/>
    <property type="match status" value="1"/>
</dbReference>
<name>A0RVT7_CENSY</name>
<dbReference type="InterPro" id="IPR036388">
    <property type="entry name" value="WH-like_DNA-bd_sf"/>
</dbReference>
<dbReference type="PANTHER" id="PTHR34293:SF1">
    <property type="entry name" value="HTH-TYPE TRANSCRIPTIONAL REGULATOR TRMBL2"/>
    <property type="match status" value="1"/>
</dbReference>